<evidence type="ECO:0000313" key="2">
    <source>
        <dbReference type="Proteomes" id="UP000005408"/>
    </source>
</evidence>
<evidence type="ECO:0000313" key="1">
    <source>
        <dbReference type="EnsemblMetazoa" id="G9534.4:cds"/>
    </source>
</evidence>
<proteinExistence type="predicted"/>
<dbReference type="EnsemblMetazoa" id="G9534.4">
    <property type="protein sequence ID" value="G9534.4:cds"/>
    <property type="gene ID" value="G9534"/>
</dbReference>
<dbReference type="Proteomes" id="UP000005408">
    <property type="component" value="Unassembled WGS sequence"/>
</dbReference>
<protein>
    <submittedName>
        <fullName evidence="1">Uncharacterized protein</fullName>
    </submittedName>
</protein>
<sequence length="168" mass="18617">MRVSGQFAHILALINALEQWKISGYKDIPAEPSSTSLPQQWDKPRGEKIKAEPVSKMIISRPTNLNRKRKPVIASYIDTSPISYLVTSTANCTVDTPLGVQFIGSALSYHAPLIQPIANPRAAWSCGDTEFPKALAPYDLQSVEQLAHEWSNLNITQSDANELERSTR</sequence>
<reference evidence="1" key="1">
    <citation type="submission" date="2022-08" db="UniProtKB">
        <authorList>
            <consortium name="EnsemblMetazoa"/>
        </authorList>
    </citation>
    <scope>IDENTIFICATION</scope>
    <source>
        <strain evidence="1">05x7-T-G4-1.051#20</strain>
    </source>
</reference>
<organism evidence="1 2">
    <name type="scientific">Magallana gigas</name>
    <name type="common">Pacific oyster</name>
    <name type="synonym">Crassostrea gigas</name>
    <dbReference type="NCBI Taxonomy" id="29159"/>
    <lineage>
        <taxon>Eukaryota</taxon>
        <taxon>Metazoa</taxon>
        <taxon>Spiralia</taxon>
        <taxon>Lophotrochozoa</taxon>
        <taxon>Mollusca</taxon>
        <taxon>Bivalvia</taxon>
        <taxon>Autobranchia</taxon>
        <taxon>Pteriomorphia</taxon>
        <taxon>Ostreida</taxon>
        <taxon>Ostreoidea</taxon>
        <taxon>Ostreidae</taxon>
        <taxon>Magallana</taxon>
    </lineage>
</organism>
<dbReference type="AlphaFoldDB" id="A0A8W8P6D3"/>
<accession>A0A8W8P6D3</accession>
<keyword evidence="2" id="KW-1185">Reference proteome</keyword>
<name>A0A8W8P6D3_MAGGI</name>